<dbReference type="Pfam" id="PF17188">
    <property type="entry name" value="MucB_RseB_C"/>
    <property type="match status" value="1"/>
</dbReference>
<protein>
    <submittedName>
        <fullName evidence="8">Sigma E regulatory protein, MucB/RseB</fullName>
    </submittedName>
</protein>
<evidence type="ECO:0000256" key="3">
    <source>
        <dbReference type="ARBA" id="ARBA00022729"/>
    </source>
</evidence>
<feature type="domain" description="MucB/RseB N-terminal" evidence="6">
    <location>
        <begin position="28"/>
        <end position="202"/>
    </location>
</feature>
<feature type="domain" description="MucB/RseB C-terminal" evidence="7">
    <location>
        <begin position="220"/>
        <end position="313"/>
    </location>
</feature>
<keyword evidence="9" id="KW-1185">Reference proteome</keyword>
<dbReference type="CDD" id="cd16327">
    <property type="entry name" value="RseB"/>
    <property type="match status" value="1"/>
</dbReference>
<keyword evidence="4" id="KW-0574">Periplasm</keyword>
<dbReference type="GO" id="GO:0030288">
    <property type="term" value="C:outer membrane-bounded periplasmic space"/>
    <property type="evidence" value="ECO:0007669"/>
    <property type="project" value="TreeGrafter"/>
</dbReference>
<dbReference type="GO" id="GO:0032885">
    <property type="term" value="P:regulation of polysaccharide biosynthetic process"/>
    <property type="evidence" value="ECO:0007669"/>
    <property type="project" value="TreeGrafter"/>
</dbReference>
<dbReference type="PIRSF" id="PIRSF005427">
    <property type="entry name" value="RseB"/>
    <property type="match status" value="1"/>
</dbReference>
<sequence length="320" mass="36165">MKQTWVVVFLLASSLINPLKASAQQSRAEALLQDMSKAVQTLDYEFGFIILGQQFLVPLRYRHAIIDGQVIAQIIQMDGSRREIIQRGDQISYYEPGLDSFSIRSTHIVDYLPPIIFADFTQLQNFYRFIDAGSTHVGDHPVNFVRIISKDKSRYNYNLLIDEKNHLPLLIDLLDKDNKTVIEQFRVVSSTVNGDVKTALNAITDLKLPPMLLISPANKLKFNWRVAEMPEGFKEISRNSGKISETEWLESIMYSDGLFNFSVNVVNSGTKVVDGPPFRQGRRTVYTLTGDKHSITVIGELPFATAERIAASVMFTGEKN</sequence>
<evidence type="ECO:0000259" key="7">
    <source>
        <dbReference type="Pfam" id="PF17188"/>
    </source>
</evidence>
<evidence type="ECO:0000313" key="8">
    <source>
        <dbReference type="EMBL" id="PHM73636.1"/>
    </source>
</evidence>
<comment type="caution">
    <text evidence="8">The sequence shown here is derived from an EMBL/GenBank/DDBJ whole genome shotgun (WGS) entry which is preliminary data.</text>
</comment>
<dbReference type="RefSeq" id="WP_099141812.1">
    <property type="nucleotide sequence ID" value="NZ_CAWNOR010000002.1"/>
</dbReference>
<dbReference type="AlphaFoldDB" id="A0A2D0LD56"/>
<dbReference type="InterPro" id="IPR038484">
    <property type="entry name" value="MucB/RseB_C_sf"/>
</dbReference>
<dbReference type="Proteomes" id="UP000221101">
    <property type="component" value="Unassembled WGS sequence"/>
</dbReference>
<dbReference type="Gene3D" id="3.30.200.100">
    <property type="entry name" value="MucB/RseB, C-terminal domain"/>
    <property type="match status" value="1"/>
</dbReference>
<dbReference type="InterPro" id="IPR033436">
    <property type="entry name" value="MucB/RseB_C"/>
</dbReference>
<reference evidence="8 9" key="1">
    <citation type="journal article" date="2017" name="Nat. Microbiol.">
        <title>Natural product diversity associated with the nematode symbionts Photorhabdus and Xenorhabdus.</title>
        <authorList>
            <person name="Tobias N.J."/>
            <person name="Wolff H."/>
            <person name="Djahanschiri B."/>
            <person name="Grundmann F."/>
            <person name="Kronenwerth M."/>
            <person name="Shi Y.M."/>
            <person name="Simonyi S."/>
            <person name="Grun P."/>
            <person name="Shapiro-Ilan D."/>
            <person name="Pidot S.J."/>
            <person name="Stinear T.P."/>
            <person name="Ebersberger I."/>
            <person name="Bode H.B."/>
        </authorList>
    </citation>
    <scope>NUCLEOTIDE SEQUENCE [LARGE SCALE GENOMIC DNA]</scope>
    <source>
        <strain evidence="8 9">DSM 17907</strain>
    </source>
</reference>
<dbReference type="NCBIfam" id="NF006990">
    <property type="entry name" value="PRK09455.1"/>
    <property type="match status" value="1"/>
</dbReference>
<keyword evidence="3 5" id="KW-0732">Signal</keyword>
<dbReference type="GO" id="GO:0045152">
    <property type="term" value="F:antisigma factor binding"/>
    <property type="evidence" value="ECO:0007669"/>
    <property type="project" value="TreeGrafter"/>
</dbReference>
<comment type="subcellular location">
    <subcellularLocation>
        <location evidence="1">Periplasm</location>
    </subcellularLocation>
</comment>
<name>A0A2D0LD56_9GAMM</name>
<dbReference type="Pfam" id="PF03888">
    <property type="entry name" value="MucB_RseB"/>
    <property type="match status" value="1"/>
</dbReference>
<gene>
    <name evidence="8" type="ORF">Xkoz_01781</name>
</gene>
<dbReference type="PANTHER" id="PTHR38782:SF1">
    <property type="entry name" value="SIGMA-E FACTOR REGULATORY PROTEIN RSEB"/>
    <property type="match status" value="1"/>
</dbReference>
<dbReference type="Gene3D" id="2.50.20.10">
    <property type="entry name" value="Lipoprotein localisation LolA/LolB/LppX"/>
    <property type="match status" value="1"/>
</dbReference>
<dbReference type="InterPro" id="IPR005588">
    <property type="entry name" value="MucB_RseB"/>
</dbReference>
<proteinExistence type="inferred from homology"/>
<evidence type="ECO:0000256" key="5">
    <source>
        <dbReference type="SAM" id="SignalP"/>
    </source>
</evidence>
<comment type="similarity">
    <text evidence="2">Belongs to the RseB family.</text>
</comment>
<evidence type="ECO:0000256" key="2">
    <source>
        <dbReference type="ARBA" id="ARBA00008150"/>
    </source>
</evidence>
<dbReference type="PANTHER" id="PTHR38782">
    <property type="match status" value="1"/>
</dbReference>
<dbReference type="InterPro" id="IPR033434">
    <property type="entry name" value="MucB/RseB_N"/>
</dbReference>
<evidence type="ECO:0000256" key="1">
    <source>
        <dbReference type="ARBA" id="ARBA00004418"/>
    </source>
</evidence>
<evidence type="ECO:0000313" key="9">
    <source>
        <dbReference type="Proteomes" id="UP000221101"/>
    </source>
</evidence>
<feature type="signal peptide" evidence="5">
    <location>
        <begin position="1"/>
        <end position="23"/>
    </location>
</feature>
<evidence type="ECO:0000259" key="6">
    <source>
        <dbReference type="Pfam" id="PF03888"/>
    </source>
</evidence>
<accession>A0A2D0LD56</accession>
<dbReference type="EMBL" id="NJCX01000010">
    <property type="protein sequence ID" value="PHM73636.1"/>
    <property type="molecule type" value="Genomic_DNA"/>
</dbReference>
<feature type="chain" id="PRO_5012767939" evidence="5">
    <location>
        <begin position="24"/>
        <end position="320"/>
    </location>
</feature>
<dbReference type="OrthoDB" id="7067274at2"/>
<organism evidence="8 9">
    <name type="scientific">Xenorhabdus kozodoii</name>
    <dbReference type="NCBI Taxonomy" id="351676"/>
    <lineage>
        <taxon>Bacteria</taxon>
        <taxon>Pseudomonadati</taxon>
        <taxon>Pseudomonadota</taxon>
        <taxon>Gammaproteobacteria</taxon>
        <taxon>Enterobacterales</taxon>
        <taxon>Morganellaceae</taxon>
        <taxon>Xenorhabdus</taxon>
    </lineage>
</organism>
<evidence type="ECO:0000256" key="4">
    <source>
        <dbReference type="ARBA" id="ARBA00022764"/>
    </source>
</evidence>